<dbReference type="EMBL" id="JACHJB010000002">
    <property type="protein sequence ID" value="MBB6347223.1"/>
    <property type="molecule type" value="Genomic_DNA"/>
</dbReference>
<evidence type="ECO:0000313" key="1">
    <source>
        <dbReference type="EMBL" id="MBB6347223.1"/>
    </source>
</evidence>
<reference evidence="1 2" key="1">
    <citation type="submission" date="2020-08" db="EMBL/GenBank/DDBJ databases">
        <title>Sequencing the genomes of 1000 actinobacteria strains.</title>
        <authorList>
            <person name="Klenk H.-P."/>
        </authorList>
    </citation>
    <scope>NUCLEOTIDE SEQUENCE [LARGE SCALE GENOMIC DNA]</scope>
    <source>
        <strain evidence="1 2">DSM 45913</strain>
    </source>
</reference>
<evidence type="ECO:0000313" key="2">
    <source>
        <dbReference type="Proteomes" id="UP000583800"/>
    </source>
</evidence>
<gene>
    <name evidence="1" type="ORF">FHU36_003768</name>
</gene>
<accession>A0A7X0EX48</accession>
<comment type="caution">
    <text evidence="1">The sequence shown here is derived from an EMBL/GenBank/DDBJ whole genome shotgun (WGS) entry which is preliminary data.</text>
</comment>
<protein>
    <submittedName>
        <fullName evidence="1">Uncharacterized protein</fullName>
    </submittedName>
</protein>
<dbReference type="Proteomes" id="UP000583800">
    <property type="component" value="Unassembled WGS sequence"/>
</dbReference>
<proteinExistence type="predicted"/>
<organism evidence="1 2">
    <name type="scientific">Nonomuraea muscovyensis</name>
    <dbReference type="NCBI Taxonomy" id="1124761"/>
    <lineage>
        <taxon>Bacteria</taxon>
        <taxon>Bacillati</taxon>
        <taxon>Actinomycetota</taxon>
        <taxon>Actinomycetes</taxon>
        <taxon>Streptosporangiales</taxon>
        <taxon>Streptosporangiaceae</taxon>
        <taxon>Nonomuraea</taxon>
    </lineage>
</organism>
<sequence length="154" mass="17614">MDPDGESTLTTRVQQRLQSRTCGWCGTLIPYTGRGRPPAYCSKAHRNRAWEVRTAERRLQRDIATTAATAEPVREVITETVTHTQTRVQTRLDRRPPDTARAWIEHLAELARQLREDELGDQHWTHAKLYRALADVMNALDRAHPGGLNRLLGR</sequence>
<keyword evidence="2" id="KW-1185">Reference proteome</keyword>
<dbReference type="AlphaFoldDB" id="A0A7X0EX48"/>
<dbReference type="RefSeq" id="WP_185085210.1">
    <property type="nucleotide sequence ID" value="NZ_JACHJB010000002.1"/>
</dbReference>
<name>A0A7X0EX48_9ACTN</name>